<gene>
    <name evidence="4" type="ORF">PENANT_c043G07270</name>
</gene>
<dbReference type="PANTHER" id="PTHR33119:SF1">
    <property type="entry name" value="FE2OG DIOXYGENASE DOMAIN-CONTAINING PROTEIN"/>
    <property type="match status" value="1"/>
</dbReference>
<sequence length="690" mass="79588">MANILQRLHFNPRLLVRARTTQIPFYSSRCYSEMKKMDPPSIKLDNSGTGPLRVPGFNGVPLFYEHPKDNRFAHGICDWRQTPQLFLVELSMLQFMSYVTEQLDWENQTEDPQTLEEWHRHAVSVFDLDESSWQWCVKELRDKASDFKRTGYVAVFDADSRVIKSHVHDDLLKELQESMSSLFSESNSASSTASGDLNESGSKSPVRDVIDPLMYPLIYGRTRVLADEGKVDLERPESWRPSQSHIAPVPEKPSDRHEEMHPKEREKRDVRDSRHIGKQKYWSNAFQYLPCEVALNEQGGVKITSYVNGVHPKERGIYKALEGLISAAIEPWNEMLIRGDQGRTPMRIRTYDFQVEGIDGYPLGVREYLNLPEPEKRYRIWPESGYHDLLASMQPYQWNSSEELEGLILAKSSRLFAVKGVEPGISFTYDEWKTGENTGRAIMPKWSDPDEPESPPIPDPDHQYYSISLQDQFEGLQIIVRVSTIELTPENPSYKGDSHHNVAGILNEHIVSTAVCYFDLHNIKDTKVLFQQETNIRSYDFNIEKFMAMDRLFDIPEWLCDDPCSPDALQTIGSIPVSRNGQFLAWPNTLRSKAEAFSLADPLRPGYLRFATLWLVDPHYRICSTQNVPPQDPSWVKTSQSMKNARKDDSMTVTQAVEARNQMRQERDKISKDFLKYGHGYHTYSEEYLI</sequence>
<feature type="domain" description="DUF4246" evidence="2">
    <location>
        <begin position="131"/>
        <end position="638"/>
    </location>
</feature>
<evidence type="ECO:0000259" key="2">
    <source>
        <dbReference type="Pfam" id="PF14033"/>
    </source>
</evidence>
<dbReference type="STRING" id="416450.A0A1V6PS39"/>
<evidence type="ECO:0000259" key="3">
    <source>
        <dbReference type="Pfam" id="PF21666"/>
    </source>
</evidence>
<dbReference type="Pfam" id="PF21666">
    <property type="entry name" value="DUF4246_N"/>
    <property type="match status" value="1"/>
</dbReference>
<dbReference type="Pfam" id="PF14033">
    <property type="entry name" value="DUF4246"/>
    <property type="match status" value="1"/>
</dbReference>
<proteinExistence type="predicted"/>
<dbReference type="EMBL" id="MDYN01000043">
    <property type="protein sequence ID" value="OQD79815.1"/>
    <property type="molecule type" value="Genomic_DNA"/>
</dbReference>
<evidence type="ECO:0000313" key="4">
    <source>
        <dbReference type="EMBL" id="OQD79815.1"/>
    </source>
</evidence>
<accession>A0A1V6PS39</accession>
<dbReference type="InterPro" id="IPR049192">
    <property type="entry name" value="DUF4246_C"/>
</dbReference>
<protein>
    <submittedName>
        <fullName evidence="4">Uncharacterized protein</fullName>
    </submittedName>
</protein>
<feature type="domain" description="DUF4246" evidence="3">
    <location>
        <begin position="54"/>
        <end position="120"/>
    </location>
</feature>
<feature type="region of interest" description="Disordered" evidence="1">
    <location>
        <begin position="183"/>
        <end position="205"/>
    </location>
</feature>
<reference evidence="5" key="1">
    <citation type="journal article" date="2017" name="Nat. Microbiol.">
        <title>Global analysis of biosynthetic gene clusters reveals vast potential of secondary metabolite production in Penicillium species.</title>
        <authorList>
            <person name="Nielsen J.C."/>
            <person name="Grijseels S."/>
            <person name="Prigent S."/>
            <person name="Ji B."/>
            <person name="Dainat J."/>
            <person name="Nielsen K.F."/>
            <person name="Frisvad J.C."/>
            <person name="Workman M."/>
            <person name="Nielsen J."/>
        </authorList>
    </citation>
    <scope>NUCLEOTIDE SEQUENCE [LARGE SCALE GENOMIC DNA]</scope>
    <source>
        <strain evidence="5">IBT 31811</strain>
    </source>
</reference>
<feature type="compositionally biased region" description="Low complexity" evidence="1">
    <location>
        <begin position="183"/>
        <end position="194"/>
    </location>
</feature>
<dbReference type="PANTHER" id="PTHR33119">
    <property type="entry name" value="IFI3P"/>
    <property type="match status" value="1"/>
</dbReference>
<name>A0A1V6PS39_9EURO</name>
<keyword evidence="5" id="KW-1185">Reference proteome</keyword>
<dbReference type="Proteomes" id="UP000191672">
    <property type="component" value="Unassembled WGS sequence"/>
</dbReference>
<evidence type="ECO:0000313" key="5">
    <source>
        <dbReference type="Proteomes" id="UP000191672"/>
    </source>
</evidence>
<organism evidence="4 5">
    <name type="scientific">Penicillium antarcticum</name>
    <dbReference type="NCBI Taxonomy" id="416450"/>
    <lineage>
        <taxon>Eukaryota</taxon>
        <taxon>Fungi</taxon>
        <taxon>Dikarya</taxon>
        <taxon>Ascomycota</taxon>
        <taxon>Pezizomycotina</taxon>
        <taxon>Eurotiomycetes</taxon>
        <taxon>Eurotiomycetidae</taxon>
        <taxon>Eurotiales</taxon>
        <taxon>Aspergillaceae</taxon>
        <taxon>Penicillium</taxon>
    </lineage>
</organism>
<comment type="caution">
    <text evidence="4">The sequence shown here is derived from an EMBL/GenBank/DDBJ whole genome shotgun (WGS) entry which is preliminary data.</text>
</comment>
<dbReference type="InterPro" id="IPR049207">
    <property type="entry name" value="DUF4246_N"/>
</dbReference>
<dbReference type="InterPro" id="IPR025340">
    <property type="entry name" value="DUF4246"/>
</dbReference>
<feature type="compositionally biased region" description="Basic and acidic residues" evidence="1">
    <location>
        <begin position="252"/>
        <end position="274"/>
    </location>
</feature>
<feature type="region of interest" description="Disordered" evidence="1">
    <location>
        <begin position="234"/>
        <end position="274"/>
    </location>
</feature>
<evidence type="ECO:0000256" key="1">
    <source>
        <dbReference type="SAM" id="MobiDB-lite"/>
    </source>
</evidence>
<dbReference type="AlphaFoldDB" id="A0A1V6PS39"/>